<dbReference type="HAMAP" id="MF_00570">
    <property type="entry name" value="NAPRTase"/>
    <property type="match status" value="1"/>
</dbReference>
<dbReference type="Gene3D" id="3.20.140.10">
    <property type="entry name" value="nicotinate phosphoribosyltransferase"/>
    <property type="match status" value="1"/>
</dbReference>
<evidence type="ECO:0000259" key="8">
    <source>
        <dbReference type="Pfam" id="PF04095"/>
    </source>
</evidence>
<dbReference type="EC" id="6.3.4.21" evidence="3 7"/>
<name>A0A5J6MTJ0_9PROT</name>
<evidence type="ECO:0000259" key="9">
    <source>
        <dbReference type="Pfam" id="PF17767"/>
    </source>
</evidence>
<dbReference type="InterPro" id="IPR040727">
    <property type="entry name" value="NAPRTase_N"/>
</dbReference>
<evidence type="ECO:0000313" key="11">
    <source>
        <dbReference type="Proteomes" id="UP000325797"/>
    </source>
</evidence>
<protein>
    <recommendedName>
        <fullName evidence="3 7">Nicotinate phosphoribosyltransferase</fullName>
        <shortName evidence="7">NAPRTase</shortName>
        <ecNumber evidence="3 7">6.3.4.21</ecNumber>
    </recommendedName>
</protein>
<reference evidence="10 11" key="1">
    <citation type="submission" date="2019-08" db="EMBL/GenBank/DDBJ databases">
        <title>Hyperibacter terrae gen. nov., sp. nov. and Hyperibacter viscosus sp. nov., two new members in the family Rhodospirillaceae isolated from the rhizosphere of Hypericum perforatum.</title>
        <authorList>
            <person name="Noviana Z."/>
        </authorList>
    </citation>
    <scope>NUCLEOTIDE SEQUENCE [LARGE SCALE GENOMIC DNA]</scope>
    <source>
        <strain evidence="10 11">R5959</strain>
    </source>
</reference>
<dbReference type="Proteomes" id="UP000325797">
    <property type="component" value="Chromosome"/>
</dbReference>
<dbReference type="OrthoDB" id="9771406at2"/>
<comment type="PTM">
    <text evidence="7">Transiently phosphorylated on a His residue during the reaction cycle. Phosphorylation strongly increases the affinity for substrates and increases the rate of nicotinate D-ribonucleotide production. Dephosphorylation regenerates the low-affinity form of the enzyme, leading to product release.</text>
</comment>
<proteinExistence type="inferred from homology"/>
<keyword evidence="5 7" id="KW-0436">Ligase</keyword>
<comment type="function">
    <text evidence="7">Catalyzes the synthesis of beta-nicotinate D-ribonucleotide from nicotinate and 5-phospho-D-ribose 1-phosphate at the expense of ATP.</text>
</comment>
<feature type="domain" description="Nicotinate phosphoribosyltransferase N-terminal" evidence="9">
    <location>
        <begin position="25"/>
        <end position="148"/>
    </location>
</feature>
<keyword evidence="4 7" id="KW-0597">Phosphoprotein</keyword>
<dbReference type="GO" id="GO:0016757">
    <property type="term" value="F:glycosyltransferase activity"/>
    <property type="evidence" value="ECO:0007669"/>
    <property type="project" value="UniProtKB-KW"/>
</dbReference>
<dbReference type="GO" id="GO:0034355">
    <property type="term" value="P:NAD+ biosynthetic process via the salvage pathway"/>
    <property type="evidence" value="ECO:0007669"/>
    <property type="project" value="TreeGrafter"/>
</dbReference>
<dbReference type="NCBIfam" id="NF003704">
    <property type="entry name" value="PRK05321.1"/>
    <property type="match status" value="1"/>
</dbReference>
<dbReference type="InterPro" id="IPR041525">
    <property type="entry name" value="N/Namide_PRibTrfase"/>
</dbReference>
<keyword evidence="10" id="KW-0808">Transferase</keyword>
<comment type="pathway">
    <text evidence="1 7">Cofactor biosynthesis; NAD(+) biosynthesis; nicotinate D-ribonucleotide from nicotinate: step 1/1.</text>
</comment>
<keyword evidence="6 7" id="KW-0662">Pyridine nucleotide biosynthesis</keyword>
<evidence type="ECO:0000256" key="7">
    <source>
        <dbReference type="HAMAP-Rule" id="MF_00570"/>
    </source>
</evidence>
<dbReference type="UniPathway" id="UPA00253">
    <property type="reaction ID" value="UER00457"/>
</dbReference>
<evidence type="ECO:0000256" key="6">
    <source>
        <dbReference type="ARBA" id="ARBA00022642"/>
    </source>
</evidence>
<dbReference type="SUPFAM" id="SSF51690">
    <property type="entry name" value="Nicotinate/Quinolinate PRTase C-terminal domain-like"/>
    <property type="match status" value="1"/>
</dbReference>
<evidence type="ECO:0000256" key="3">
    <source>
        <dbReference type="ARBA" id="ARBA00013236"/>
    </source>
</evidence>
<keyword evidence="11" id="KW-1185">Reference proteome</keyword>
<dbReference type="PIRSF" id="PIRSF000484">
    <property type="entry name" value="NAPRT"/>
    <property type="match status" value="1"/>
</dbReference>
<comment type="catalytic activity">
    <reaction evidence="7">
        <text>5-phospho-alpha-D-ribose 1-diphosphate + nicotinate + ATP + H2O = nicotinate beta-D-ribonucleotide + ADP + phosphate + diphosphate</text>
        <dbReference type="Rhea" id="RHEA:36163"/>
        <dbReference type="ChEBI" id="CHEBI:15377"/>
        <dbReference type="ChEBI" id="CHEBI:30616"/>
        <dbReference type="ChEBI" id="CHEBI:32544"/>
        <dbReference type="ChEBI" id="CHEBI:33019"/>
        <dbReference type="ChEBI" id="CHEBI:43474"/>
        <dbReference type="ChEBI" id="CHEBI:57502"/>
        <dbReference type="ChEBI" id="CHEBI:58017"/>
        <dbReference type="ChEBI" id="CHEBI:456216"/>
        <dbReference type="EC" id="6.3.4.21"/>
    </reaction>
</comment>
<dbReference type="AlphaFoldDB" id="A0A5J6MTJ0"/>
<dbReference type="KEGG" id="hadh:FRZ61_08920"/>
<dbReference type="Pfam" id="PF17767">
    <property type="entry name" value="NAPRTase_N"/>
    <property type="match status" value="1"/>
</dbReference>
<gene>
    <name evidence="7 10" type="primary">pncB</name>
    <name evidence="10" type="ORF">FRZ61_08920</name>
</gene>
<keyword evidence="10" id="KW-0328">Glycosyltransferase</keyword>
<sequence>MPLVDLAKRAWDHNFELDPAVRSLLDTDFYKLLMLLLIWRKHRDVPVTFSLKNRTRQTRLADQVPESALRAQLDHVKGLRFTKSELIWIAGNTFYGRKGIFPGEFIDWLAGLRLPDYQLERRDGQYRLDFSGAWAEVTLWEIYALAVIDDLRSRAALARLGRLEIDILYARAKAKVWEKVLRLRRLENLNLSDFGTRRRHNFLWQEWVIQAMVEGLGPKFTGTSNAYLAMKHDLEAKGTNAHELPMVYAALAGDDDAALARSPYQVLADWQELYDGALRVMLPDTFGTTAFLAQAPDWVTGWTGVRVDSKDPFIGGEEMIQWWQARGADPATKLIIFSDGLELDTIERLHARFNGRVQLGFGWGTNLTNDFRGCPPNGGHAFDAISLVCKVSAAAGRGAVKLSDNPTKATGTPEEIARYARIFGERGREAHAVAV</sequence>
<organism evidence="10 11">
    <name type="scientific">Hypericibacter adhaerens</name>
    <dbReference type="NCBI Taxonomy" id="2602016"/>
    <lineage>
        <taxon>Bacteria</taxon>
        <taxon>Pseudomonadati</taxon>
        <taxon>Pseudomonadota</taxon>
        <taxon>Alphaproteobacteria</taxon>
        <taxon>Rhodospirillales</taxon>
        <taxon>Dongiaceae</taxon>
        <taxon>Hypericibacter</taxon>
    </lineage>
</organism>
<dbReference type="PANTHER" id="PTHR11098:SF1">
    <property type="entry name" value="NICOTINATE PHOSPHORIBOSYLTRANSFERASE"/>
    <property type="match status" value="1"/>
</dbReference>
<comment type="similarity">
    <text evidence="2 7">Belongs to the NAPRTase family.</text>
</comment>
<evidence type="ECO:0000256" key="1">
    <source>
        <dbReference type="ARBA" id="ARBA00004952"/>
    </source>
</evidence>
<dbReference type="Pfam" id="PF04095">
    <property type="entry name" value="NAPRTase"/>
    <property type="match status" value="1"/>
</dbReference>
<evidence type="ECO:0000313" key="10">
    <source>
        <dbReference type="EMBL" id="QEX20972.1"/>
    </source>
</evidence>
<accession>A0A5J6MTJ0</accession>
<dbReference type="SUPFAM" id="SSF54675">
    <property type="entry name" value="Nicotinate/Quinolinate PRTase N-terminal domain-like"/>
    <property type="match status" value="1"/>
</dbReference>
<evidence type="ECO:0000256" key="2">
    <source>
        <dbReference type="ARBA" id="ARBA00010897"/>
    </source>
</evidence>
<dbReference type="InterPro" id="IPR007229">
    <property type="entry name" value="Nic_PRibTrfase-Fam"/>
</dbReference>
<evidence type="ECO:0000256" key="5">
    <source>
        <dbReference type="ARBA" id="ARBA00022598"/>
    </source>
</evidence>
<dbReference type="InterPro" id="IPR036068">
    <property type="entry name" value="Nicotinate_pribotase-like_C"/>
</dbReference>
<dbReference type="GO" id="GO:0005829">
    <property type="term" value="C:cytosol"/>
    <property type="evidence" value="ECO:0007669"/>
    <property type="project" value="TreeGrafter"/>
</dbReference>
<dbReference type="InterPro" id="IPR006406">
    <property type="entry name" value="Nic_PRibTrfase"/>
</dbReference>
<dbReference type="GO" id="GO:0004516">
    <property type="term" value="F:nicotinate phosphoribosyltransferase activity"/>
    <property type="evidence" value="ECO:0007669"/>
    <property type="project" value="UniProtKB-UniRule"/>
</dbReference>
<dbReference type="RefSeq" id="WP_151115169.1">
    <property type="nucleotide sequence ID" value="NZ_CP042582.1"/>
</dbReference>
<dbReference type="EMBL" id="CP042582">
    <property type="protein sequence ID" value="QEX20972.1"/>
    <property type="molecule type" value="Genomic_DNA"/>
</dbReference>
<feature type="domain" description="Nicotinate/nicotinamide phosphoribosyltransferase" evidence="8">
    <location>
        <begin position="190"/>
        <end position="417"/>
    </location>
</feature>
<feature type="modified residue" description="Phosphohistidine; by autocatalysis" evidence="7">
    <location>
        <position position="242"/>
    </location>
</feature>
<evidence type="ECO:0000256" key="4">
    <source>
        <dbReference type="ARBA" id="ARBA00022553"/>
    </source>
</evidence>
<dbReference type="PANTHER" id="PTHR11098">
    <property type="entry name" value="NICOTINATE PHOSPHORIBOSYLTRANSFERASE"/>
    <property type="match status" value="1"/>
</dbReference>